<feature type="domain" description="TonB-dependent receptor plug" evidence="11">
    <location>
        <begin position="127"/>
        <end position="246"/>
    </location>
</feature>
<proteinExistence type="inferred from homology"/>
<evidence type="ECO:0000256" key="1">
    <source>
        <dbReference type="ARBA" id="ARBA00004571"/>
    </source>
</evidence>
<name>A0ABM6T8M0_9BACE</name>
<keyword evidence="6 8" id="KW-0472">Membrane</keyword>
<dbReference type="InterPro" id="IPR039426">
    <property type="entry name" value="TonB-dep_rcpt-like"/>
</dbReference>
<evidence type="ECO:0000313" key="12">
    <source>
        <dbReference type="EMBL" id="AVM53236.1"/>
    </source>
</evidence>
<gene>
    <name evidence="12" type="ORF">C4H11_10110</name>
</gene>
<dbReference type="Gene3D" id="2.170.130.10">
    <property type="entry name" value="TonB-dependent receptor, plug domain"/>
    <property type="match status" value="1"/>
</dbReference>
<dbReference type="RefSeq" id="WP_106041703.1">
    <property type="nucleotide sequence ID" value="NZ_CALHZC010000014.1"/>
</dbReference>
<dbReference type="InterPro" id="IPR037066">
    <property type="entry name" value="Plug_dom_sf"/>
</dbReference>
<keyword evidence="5 9" id="KW-0798">TonB box</keyword>
<dbReference type="NCBIfam" id="TIGR04056">
    <property type="entry name" value="OMP_RagA_SusC"/>
    <property type="match status" value="1"/>
</dbReference>
<dbReference type="InterPro" id="IPR000531">
    <property type="entry name" value="Beta-barrel_TonB"/>
</dbReference>
<accession>A0ABM6T8M0</accession>
<dbReference type="Pfam" id="PF13715">
    <property type="entry name" value="CarbopepD_reg_2"/>
    <property type="match status" value="1"/>
</dbReference>
<evidence type="ECO:0000313" key="13">
    <source>
        <dbReference type="Proteomes" id="UP000238304"/>
    </source>
</evidence>
<evidence type="ECO:0000256" key="7">
    <source>
        <dbReference type="ARBA" id="ARBA00023237"/>
    </source>
</evidence>
<keyword evidence="3 8" id="KW-1134">Transmembrane beta strand</keyword>
<dbReference type="InterPro" id="IPR023996">
    <property type="entry name" value="TonB-dep_OMP_SusC/RagA"/>
</dbReference>
<evidence type="ECO:0000256" key="5">
    <source>
        <dbReference type="ARBA" id="ARBA00023077"/>
    </source>
</evidence>
<reference evidence="12 13" key="1">
    <citation type="submission" date="2018-02" db="EMBL/GenBank/DDBJ databases">
        <authorList>
            <person name="Holder M.E."/>
            <person name="Ajami N.J."/>
            <person name="Petrosino J.F."/>
        </authorList>
    </citation>
    <scope>NUCLEOTIDE SEQUENCE [LARGE SCALE GENOMIC DNA]</scope>
    <source>
        <strain evidence="12 13">ATCC 33285</strain>
    </source>
</reference>
<dbReference type="InterPro" id="IPR023997">
    <property type="entry name" value="TonB-dep_OMP_SusC/RagA_CS"/>
</dbReference>
<dbReference type="InterPro" id="IPR012910">
    <property type="entry name" value="Plug_dom"/>
</dbReference>
<dbReference type="InterPro" id="IPR036942">
    <property type="entry name" value="Beta-barrel_TonB_sf"/>
</dbReference>
<dbReference type="Pfam" id="PF07715">
    <property type="entry name" value="Plug"/>
    <property type="match status" value="1"/>
</dbReference>
<evidence type="ECO:0000259" key="11">
    <source>
        <dbReference type="Pfam" id="PF07715"/>
    </source>
</evidence>
<feature type="domain" description="TonB-dependent receptor-like beta-barrel" evidence="10">
    <location>
        <begin position="431"/>
        <end position="869"/>
    </location>
</feature>
<dbReference type="EMBL" id="CP027231">
    <property type="protein sequence ID" value="AVM53236.1"/>
    <property type="molecule type" value="Genomic_DNA"/>
</dbReference>
<dbReference type="PROSITE" id="PS52016">
    <property type="entry name" value="TONB_DEPENDENT_REC_3"/>
    <property type="match status" value="1"/>
</dbReference>
<dbReference type="InterPro" id="IPR008969">
    <property type="entry name" value="CarboxyPept-like_regulatory"/>
</dbReference>
<dbReference type="NCBIfam" id="TIGR04057">
    <property type="entry name" value="SusC_RagA_signa"/>
    <property type="match status" value="1"/>
</dbReference>
<evidence type="ECO:0000259" key="10">
    <source>
        <dbReference type="Pfam" id="PF00593"/>
    </source>
</evidence>
<dbReference type="Proteomes" id="UP000238304">
    <property type="component" value="Chromosome"/>
</dbReference>
<comment type="similarity">
    <text evidence="8 9">Belongs to the TonB-dependent receptor family.</text>
</comment>
<protein>
    <submittedName>
        <fullName evidence="12">SusC/RagA family TonB-linked outer membrane protein</fullName>
    </submittedName>
</protein>
<organism evidence="12 13">
    <name type="scientific">Bacteroides zoogleoformans</name>
    <dbReference type="NCBI Taxonomy" id="28119"/>
    <lineage>
        <taxon>Bacteria</taxon>
        <taxon>Pseudomonadati</taxon>
        <taxon>Bacteroidota</taxon>
        <taxon>Bacteroidia</taxon>
        <taxon>Bacteroidales</taxon>
        <taxon>Bacteroidaceae</taxon>
        <taxon>Bacteroides</taxon>
    </lineage>
</organism>
<dbReference type="Gene3D" id="2.40.170.20">
    <property type="entry name" value="TonB-dependent receptor, beta-barrel domain"/>
    <property type="match status" value="1"/>
</dbReference>
<keyword evidence="4 8" id="KW-0812">Transmembrane</keyword>
<evidence type="ECO:0000256" key="6">
    <source>
        <dbReference type="ARBA" id="ARBA00023136"/>
    </source>
</evidence>
<keyword evidence="7 8" id="KW-0998">Cell outer membrane</keyword>
<evidence type="ECO:0000256" key="4">
    <source>
        <dbReference type="ARBA" id="ARBA00022692"/>
    </source>
</evidence>
<keyword evidence="2 8" id="KW-0813">Transport</keyword>
<dbReference type="SUPFAM" id="SSF49464">
    <property type="entry name" value="Carboxypeptidase regulatory domain-like"/>
    <property type="match status" value="1"/>
</dbReference>
<comment type="subcellular location">
    <subcellularLocation>
        <location evidence="1 8">Cell outer membrane</location>
        <topology evidence="1 8">Multi-pass membrane protein</topology>
    </subcellularLocation>
</comment>
<evidence type="ECO:0000256" key="2">
    <source>
        <dbReference type="ARBA" id="ARBA00022448"/>
    </source>
</evidence>
<evidence type="ECO:0000256" key="9">
    <source>
        <dbReference type="RuleBase" id="RU003357"/>
    </source>
</evidence>
<keyword evidence="13" id="KW-1185">Reference proteome</keyword>
<evidence type="ECO:0000256" key="8">
    <source>
        <dbReference type="PROSITE-ProRule" id="PRU01360"/>
    </source>
</evidence>
<dbReference type="SUPFAM" id="SSF56935">
    <property type="entry name" value="Porins"/>
    <property type="match status" value="1"/>
</dbReference>
<dbReference type="Pfam" id="PF00593">
    <property type="entry name" value="TonB_dep_Rec_b-barrel"/>
    <property type="match status" value="1"/>
</dbReference>
<evidence type="ECO:0000256" key="3">
    <source>
        <dbReference type="ARBA" id="ARBA00022452"/>
    </source>
</evidence>
<sequence>MKEKANLFLKSLSIGVLFLCNIALLNAQNNIITLLGNVKSTEGEPLIGASVVESGTSNGTITDVNGNFTLKVSKDAILNISYVGMKSITVSVNGNSRIDIVMEDMEKNLGEVVVTALGMKRERKALGYAISEIGANNLTAGREGNPIAALSGKVAGVDISQTTAGASGSTRVLIRGNSELSGDNSPLYVVDGVQIDNTQLGSAGKWGGYDLGDGLSSISPSDIESVTVLKGPSASALYGSRATHGVVLITTKLASKRKSSLGIDFSTEYNSVSLLTKLDDYQRVYGQGKNGSIPANILDAQGTSQVAWGAKMDENQQSLIYNNTLKDYGNKENNIMSFFRSGGSFSNSLALSGGSGGNNFRISVSDVRHKDVVPNSDMSRTTFMIRGASKLGNKISIEGRVNYSIEKVNNRPGLSDAPSNIGNALNGLAPNFDQKWLNESYKDEYGRYTDWNRSIYRINPYWVINEMKNNSEKNRVMGYLLFNYKPTKNITLQIKPSTDFFNFKALEFEPIYTPTSPTGKIGVTNRNVSETNVEGMIRYDQRFGNISLNTFVAGNLRYYKDSYLYNSGEGQVVDKIVSISNYRIKRVLPIEKRKQVNSIYGAVNLGYKDFLYLDLTLRNDISSTLSPNNRSYLYPSISSSLIFTSLININKKILSFGKIRGSFAIVGGDTDPGQLDLLYGISQYTINGLPMLSIQSAATPNKNLRPTKTRSFEVGTELRFIDGRINLDMTYYYQSTIDQILRMSTPVSSGYNYALINAGEIRNKGFEFSLTGDIVNTKDFTWNTNFNFSINRNEVVKLHPQIKNYELAQARWAGGYIYASEGQPYGVIVGKGFQRDPNGNVIYKNGLPLYDANVKVLGNGVYDFKIGFGQTFTYKGISLSALFDMKWGAKLFSMSSMMSHQNGTSMATLEGREEWYASEQARIAAGATAENWTPTGGYLGEGVKNIGTEANPEYVKNDVYVDPQIYWSNVSTNTPEPFIMDASFIKLREMNLSYSLPQSILKNTPFVSVSISLYGRNLWILYNKLKNIDPESNYNNGNGQGLEYGSLPSRKTFGVGINVKL</sequence>